<dbReference type="AlphaFoldDB" id="A0A162LUP5"/>
<dbReference type="Proteomes" id="UP000075787">
    <property type="component" value="Unassembled WGS sequence"/>
</dbReference>
<proteinExistence type="inferred from homology"/>
<dbReference type="InterPro" id="IPR022789">
    <property type="entry name" value="ParD"/>
</dbReference>
<name>A0A162LUP5_9PROT</name>
<protein>
    <submittedName>
        <fullName evidence="4">Addiction module antitoxin</fullName>
    </submittedName>
</protein>
<evidence type="ECO:0000313" key="5">
    <source>
        <dbReference type="Proteomes" id="UP000075787"/>
    </source>
</evidence>
<dbReference type="GO" id="GO:0006355">
    <property type="term" value="P:regulation of DNA-templated transcription"/>
    <property type="evidence" value="ECO:0007669"/>
    <property type="project" value="InterPro"/>
</dbReference>
<reference evidence="4 5" key="1">
    <citation type="submission" date="2015-12" db="EMBL/GenBank/DDBJ databases">
        <title>Genome sequence of Tistrella mobilis MCCC 1A02139.</title>
        <authorList>
            <person name="Lu L."/>
            <person name="Lai Q."/>
            <person name="Shao Z."/>
            <person name="Qian P."/>
        </authorList>
    </citation>
    <scope>NUCLEOTIDE SEQUENCE [LARGE SCALE GENOMIC DNA]</scope>
    <source>
        <strain evidence="4 5">MCCC 1A02139</strain>
    </source>
</reference>
<dbReference type="CDD" id="cd22231">
    <property type="entry name" value="RHH_NikR_HicB-like"/>
    <property type="match status" value="1"/>
</dbReference>
<gene>
    <name evidence="4" type="ORF">AUP44_20920</name>
</gene>
<dbReference type="EMBL" id="LPZR01000033">
    <property type="protein sequence ID" value="KYO57191.1"/>
    <property type="molecule type" value="Genomic_DNA"/>
</dbReference>
<comment type="caution">
    <text evidence="4">The sequence shown here is derived from an EMBL/GenBank/DDBJ whole genome shotgun (WGS) entry which is preliminary data.</text>
</comment>
<dbReference type="Pfam" id="PF03693">
    <property type="entry name" value="ParD_antitoxin"/>
    <property type="match status" value="1"/>
</dbReference>
<feature type="region of interest" description="Disordered" evidence="3">
    <location>
        <begin position="64"/>
        <end position="100"/>
    </location>
</feature>
<dbReference type="SUPFAM" id="SSF47598">
    <property type="entry name" value="Ribbon-helix-helix"/>
    <property type="match status" value="1"/>
</dbReference>
<dbReference type="NCBIfam" id="TIGR02606">
    <property type="entry name" value="antidote_CC2985"/>
    <property type="match status" value="1"/>
</dbReference>
<comment type="similarity">
    <text evidence="1">Belongs to the ParD antitoxin family.</text>
</comment>
<feature type="compositionally biased region" description="Basic and acidic residues" evidence="3">
    <location>
        <begin position="75"/>
        <end position="94"/>
    </location>
</feature>
<dbReference type="InterPro" id="IPR010985">
    <property type="entry name" value="Ribbon_hlx_hlx"/>
</dbReference>
<evidence type="ECO:0000256" key="3">
    <source>
        <dbReference type="SAM" id="MobiDB-lite"/>
    </source>
</evidence>
<evidence type="ECO:0000256" key="2">
    <source>
        <dbReference type="ARBA" id="ARBA00022649"/>
    </source>
</evidence>
<keyword evidence="2" id="KW-1277">Toxin-antitoxin system</keyword>
<dbReference type="PANTHER" id="PTHR36582:SF2">
    <property type="entry name" value="ANTITOXIN PARD"/>
    <property type="match status" value="1"/>
</dbReference>
<sequence length="100" mass="11304">MANVVKMTIALTPEMAGFVRHAVETGQYASTSEAIREAVREWQERRDLLGYTVDELRVLVQKGIDSGPATPFDPESIRQEGRRLLKARPVEARPLKARRD</sequence>
<organism evidence="4 5">
    <name type="scientific">Tistrella mobilis</name>
    <dbReference type="NCBI Taxonomy" id="171437"/>
    <lineage>
        <taxon>Bacteria</taxon>
        <taxon>Pseudomonadati</taxon>
        <taxon>Pseudomonadota</taxon>
        <taxon>Alphaproteobacteria</taxon>
        <taxon>Geminicoccales</taxon>
        <taxon>Geminicoccaceae</taxon>
        <taxon>Tistrella</taxon>
    </lineage>
</organism>
<evidence type="ECO:0000313" key="4">
    <source>
        <dbReference type="EMBL" id="KYO57191.1"/>
    </source>
</evidence>
<evidence type="ECO:0000256" key="1">
    <source>
        <dbReference type="ARBA" id="ARBA00008580"/>
    </source>
</evidence>
<dbReference type="OrthoDB" id="514770at2"/>
<dbReference type="PANTHER" id="PTHR36582">
    <property type="entry name" value="ANTITOXIN PARD"/>
    <property type="match status" value="1"/>
</dbReference>
<dbReference type="InterPro" id="IPR038296">
    <property type="entry name" value="ParD_sf"/>
</dbReference>
<accession>A0A162LUP5</accession>
<dbReference type="Gene3D" id="6.10.10.120">
    <property type="entry name" value="Antitoxin ParD1-like"/>
    <property type="match status" value="1"/>
</dbReference>